<dbReference type="EMBL" id="KL142402">
    <property type="protein sequence ID" value="KDR69393.1"/>
    <property type="molecule type" value="Genomic_DNA"/>
</dbReference>
<keyword evidence="1" id="KW-0175">Coiled coil</keyword>
<gene>
    <name evidence="2" type="ORF">GALMADRAFT_77396</name>
</gene>
<dbReference type="OrthoDB" id="3365698at2759"/>
<name>A0A067SRG7_GALM3</name>
<proteinExistence type="predicted"/>
<organism evidence="2 3">
    <name type="scientific">Galerina marginata (strain CBS 339.88)</name>
    <dbReference type="NCBI Taxonomy" id="685588"/>
    <lineage>
        <taxon>Eukaryota</taxon>
        <taxon>Fungi</taxon>
        <taxon>Dikarya</taxon>
        <taxon>Basidiomycota</taxon>
        <taxon>Agaricomycotina</taxon>
        <taxon>Agaricomycetes</taxon>
        <taxon>Agaricomycetidae</taxon>
        <taxon>Agaricales</taxon>
        <taxon>Agaricineae</taxon>
        <taxon>Strophariaceae</taxon>
        <taxon>Galerina</taxon>
    </lineage>
</organism>
<dbReference type="Proteomes" id="UP000027222">
    <property type="component" value="Unassembled WGS sequence"/>
</dbReference>
<evidence type="ECO:0000256" key="1">
    <source>
        <dbReference type="SAM" id="Coils"/>
    </source>
</evidence>
<dbReference type="STRING" id="685588.A0A067SRG7"/>
<sequence>MDLKADITLIDSFPFVSYLGTNYIPSDEEMLEIKTFLVEPTNQLQTMKTEIDRLEAQLADLSKNHDNFRDQMNACKALITFPRRMPNDILQEIFYQSLPTWHNAPMNRRAPPLIFTQVCRQWRGVALSTPKLWDTINI</sequence>
<dbReference type="AlphaFoldDB" id="A0A067SRG7"/>
<feature type="non-terminal residue" evidence="2">
    <location>
        <position position="138"/>
    </location>
</feature>
<dbReference type="Gene3D" id="1.20.1280.50">
    <property type="match status" value="1"/>
</dbReference>
<reference evidence="3" key="1">
    <citation type="journal article" date="2014" name="Proc. Natl. Acad. Sci. U.S.A.">
        <title>Extensive sampling of basidiomycete genomes demonstrates inadequacy of the white-rot/brown-rot paradigm for wood decay fungi.</title>
        <authorList>
            <person name="Riley R."/>
            <person name="Salamov A.A."/>
            <person name="Brown D.W."/>
            <person name="Nagy L.G."/>
            <person name="Floudas D."/>
            <person name="Held B.W."/>
            <person name="Levasseur A."/>
            <person name="Lombard V."/>
            <person name="Morin E."/>
            <person name="Otillar R."/>
            <person name="Lindquist E.A."/>
            <person name="Sun H."/>
            <person name="LaButti K.M."/>
            <person name="Schmutz J."/>
            <person name="Jabbour D."/>
            <person name="Luo H."/>
            <person name="Baker S.E."/>
            <person name="Pisabarro A.G."/>
            <person name="Walton J.D."/>
            <person name="Blanchette R.A."/>
            <person name="Henrissat B."/>
            <person name="Martin F."/>
            <person name="Cullen D."/>
            <person name="Hibbett D.S."/>
            <person name="Grigoriev I.V."/>
        </authorList>
    </citation>
    <scope>NUCLEOTIDE SEQUENCE [LARGE SCALE GENOMIC DNA]</scope>
    <source>
        <strain evidence="3">CBS 339.88</strain>
    </source>
</reference>
<feature type="coiled-coil region" evidence="1">
    <location>
        <begin position="44"/>
        <end position="71"/>
    </location>
</feature>
<keyword evidence="3" id="KW-1185">Reference proteome</keyword>
<protein>
    <submittedName>
        <fullName evidence="2">Uncharacterized protein</fullName>
    </submittedName>
</protein>
<dbReference type="HOGENOM" id="CLU_018544_3_2_1"/>
<evidence type="ECO:0000313" key="2">
    <source>
        <dbReference type="EMBL" id="KDR69393.1"/>
    </source>
</evidence>
<accession>A0A067SRG7</accession>
<evidence type="ECO:0000313" key="3">
    <source>
        <dbReference type="Proteomes" id="UP000027222"/>
    </source>
</evidence>